<evidence type="ECO:0000259" key="5">
    <source>
        <dbReference type="Pfam" id="PF22964"/>
    </source>
</evidence>
<comment type="similarity">
    <text evidence="1">Belongs to the zyg-11 family.</text>
</comment>
<dbReference type="Proteomes" id="UP000030746">
    <property type="component" value="Unassembled WGS sequence"/>
</dbReference>
<dbReference type="GeneID" id="20233876"/>
<gene>
    <name evidence="6" type="ORF">LOTGIDRAFT_137121</name>
</gene>
<evidence type="ECO:0000256" key="1">
    <source>
        <dbReference type="ARBA" id="ARBA00009420"/>
    </source>
</evidence>
<evidence type="ECO:0000256" key="2">
    <source>
        <dbReference type="ARBA" id="ARBA00022614"/>
    </source>
</evidence>
<evidence type="ECO:0000313" key="6">
    <source>
        <dbReference type="EMBL" id="ESP03618.1"/>
    </source>
</evidence>
<dbReference type="HOGENOM" id="CLU_011533_1_0_1"/>
<name>V4B0J0_LOTGI</name>
<dbReference type="InterPro" id="IPR055142">
    <property type="entry name" value="ZER1-like_C"/>
</dbReference>
<sequence>MYDRPVSLQGCCVDYICDNLDSLCEIQSSPECPQPKHVLKDPDVFFHSNLSEKLLETLNDKGKLNDSTINIFQPNVTSLRHVSIKDASLTTKGLRIFKSHKISELEITGLKSVTVNDLIGCLGEWTLTNLRLLNVSNSTFINSAKFCVVVSLSKLRTLHFLNVSNTEFSKHGLEIIAEDLPCLECLDISGTPINDISPLRKCKDRLKMLSMYNLVISNTDDLVTILCELHKLVYLDVSVNNSNSSGPQFVNYPQTKFEISQLLLKKDCHPGLSSLDISGRDDVPENVLRDYMDSHNKLSFLGLALTHTCQYSMFLLESPDFKQEIVVTGEADEKQIKESLKRYVSRYMYMQRALYRLFSFSQHMTEPREDIIKLVIPAMKAHPKELNVQMAATACLYNLSKSELGLKIHPACLRDIVELTLQAMENYPSHQQLQKNALLTLCSDRILQDVTFDRFRCAKLVMDCLCTFEDQSMNRMSVAICSILAAKITTEETSRLGAKSRNMKKLLGLVKQKVESQSIDITLKFTLSCLWNLTDESPPTCRVFLSENGLELFMSTLQVTLFTLQVETKILGLLNNIAEVKFLRKALMREDFIMITNRLLEAEHIDVSYFAAGIVAHIASDGEDTWSISCTLRTEVLDKLGQVVLNWEQPKGEMVAYRSFSPFFPLLECHDLPSVQLWAVWAINHVCTKNEKRYCPLLQEEGGTEKLHDLLANGSKTSKVEEITLNILKLLQNHAKNQ</sequence>
<dbReference type="PANTHER" id="PTHR12904:SF22">
    <property type="entry name" value="ZYG-11 FAMILY MEMBER B, CELL CYCLE REGULATOR"/>
    <property type="match status" value="1"/>
</dbReference>
<feature type="domain" description="Protein zer-1 homolog-like C-terminal" evidence="5">
    <location>
        <begin position="378"/>
        <end position="732"/>
    </location>
</feature>
<proteinExistence type="inferred from homology"/>
<dbReference type="RefSeq" id="XP_009045706.1">
    <property type="nucleotide sequence ID" value="XM_009047458.1"/>
</dbReference>
<reference evidence="6 7" key="1">
    <citation type="journal article" date="2013" name="Nature">
        <title>Insights into bilaterian evolution from three spiralian genomes.</title>
        <authorList>
            <person name="Simakov O."/>
            <person name="Marletaz F."/>
            <person name="Cho S.J."/>
            <person name="Edsinger-Gonzales E."/>
            <person name="Havlak P."/>
            <person name="Hellsten U."/>
            <person name="Kuo D.H."/>
            <person name="Larsson T."/>
            <person name="Lv J."/>
            <person name="Arendt D."/>
            <person name="Savage R."/>
            <person name="Osoegawa K."/>
            <person name="de Jong P."/>
            <person name="Grimwood J."/>
            <person name="Chapman J.A."/>
            <person name="Shapiro H."/>
            <person name="Aerts A."/>
            <person name="Otillar R.P."/>
            <person name="Terry A.Y."/>
            <person name="Boore J.L."/>
            <person name="Grigoriev I.V."/>
            <person name="Lindberg D.R."/>
            <person name="Seaver E.C."/>
            <person name="Weisblat D.A."/>
            <person name="Putnam N.H."/>
            <person name="Rokhsar D.S."/>
        </authorList>
    </citation>
    <scope>NUCLEOTIDE SEQUENCE [LARGE SCALE GENOMIC DNA]</scope>
</reference>
<keyword evidence="4" id="KW-0833">Ubl conjugation pathway</keyword>
<dbReference type="STRING" id="225164.V4B0J0"/>
<evidence type="ECO:0000256" key="3">
    <source>
        <dbReference type="ARBA" id="ARBA00022737"/>
    </source>
</evidence>
<dbReference type="InterPro" id="IPR016024">
    <property type="entry name" value="ARM-type_fold"/>
</dbReference>
<dbReference type="SUPFAM" id="SSF48371">
    <property type="entry name" value="ARM repeat"/>
    <property type="match status" value="1"/>
</dbReference>
<dbReference type="PANTHER" id="PTHR12904">
    <property type="match status" value="1"/>
</dbReference>
<dbReference type="Gene3D" id="1.25.10.10">
    <property type="entry name" value="Leucine-rich Repeat Variant"/>
    <property type="match status" value="1"/>
</dbReference>
<dbReference type="OrthoDB" id="5783533at2759"/>
<organism evidence="6 7">
    <name type="scientific">Lottia gigantea</name>
    <name type="common">Giant owl limpet</name>
    <dbReference type="NCBI Taxonomy" id="225164"/>
    <lineage>
        <taxon>Eukaryota</taxon>
        <taxon>Metazoa</taxon>
        <taxon>Spiralia</taxon>
        <taxon>Lophotrochozoa</taxon>
        <taxon>Mollusca</taxon>
        <taxon>Gastropoda</taxon>
        <taxon>Patellogastropoda</taxon>
        <taxon>Lottioidea</taxon>
        <taxon>Lottiidae</taxon>
        <taxon>Lottia</taxon>
    </lineage>
</organism>
<dbReference type="AlphaFoldDB" id="V4B0J0"/>
<accession>V4B0J0</accession>
<dbReference type="InterPro" id="IPR051341">
    <property type="entry name" value="Zyg-11_UBL_adapter"/>
</dbReference>
<keyword evidence="2" id="KW-0433">Leucine-rich repeat</keyword>
<dbReference type="Pfam" id="PF22964">
    <property type="entry name" value="ZER1-like_2nd"/>
    <property type="match status" value="1"/>
</dbReference>
<dbReference type="KEGG" id="lgi:LOTGIDRAFT_137121"/>
<dbReference type="InterPro" id="IPR011989">
    <property type="entry name" value="ARM-like"/>
</dbReference>
<dbReference type="OMA" id="AYRSFHP"/>
<dbReference type="FunFam" id="1.25.10.10:FF:000086">
    <property type="entry name" value="protein zyg-11 homolog B isoform X2"/>
    <property type="match status" value="1"/>
</dbReference>
<dbReference type="EMBL" id="KB199952">
    <property type="protein sequence ID" value="ESP03618.1"/>
    <property type="molecule type" value="Genomic_DNA"/>
</dbReference>
<protein>
    <recommendedName>
        <fullName evidence="5">Protein zer-1 homolog-like C-terminal domain-containing protein</fullName>
    </recommendedName>
</protein>
<keyword evidence="3" id="KW-0677">Repeat</keyword>
<dbReference type="CTD" id="20233876"/>
<evidence type="ECO:0000256" key="4">
    <source>
        <dbReference type="ARBA" id="ARBA00022786"/>
    </source>
</evidence>
<dbReference type="InterPro" id="IPR032675">
    <property type="entry name" value="LRR_dom_sf"/>
</dbReference>
<evidence type="ECO:0000313" key="7">
    <source>
        <dbReference type="Proteomes" id="UP000030746"/>
    </source>
</evidence>
<dbReference type="SUPFAM" id="SSF52047">
    <property type="entry name" value="RNI-like"/>
    <property type="match status" value="1"/>
</dbReference>
<dbReference type="Gene3D" id="3.80.10.10">
    <property type="entry name" value="Ribonuclease Inhibitor"/>
    <property type="match status" value="1"/>
</dbReference>
<dbReference type="GO" id="GO:0031462">
    <property type="term" value="C:Cul2-RING ubiquitin ligase complex"/>
    <property type="evidence" value="ECO:0007669"/>
    <property type="project" value="TreeGrafter"/>
</dbReference>
<keyword evidence="7" id="KW-1185">Reference proteome</keyword>